<keyword evidence="4" id="KW-1185">Reference proteome</keyword>
<organism evidence="3 4">
    <name type="scientific">Elysia marginata</name>
    <dbReference type="NCBI Taxonomy" id="1093978"/>
    <lineage>
        <taxon>Eukaryota</taxon>
        <taxon>Metazoa</taxon>
        <taxon>Spiralia</taxon>
        <taxon>Lophotrochozoa</taxon>
        <taxon>Mollusca</taxon>
        <taxon>Gastropoda</taxon>
        <taxon>Heterobranchia</taxon>
        <taxon>Euthyneura</taxon>
        <taxon>Panpulmonata</taxon>
        <taxon>Sacoglossa</taxon>
        <taxon>Placobranchoidea</taxon>
        <taxon>Plakobranchidae</taxon>
        <taxon>Elysia</taxon>
    </lineage>
</organism>
<reference evidence="3 4" key="1">
    <citation type="journal article" date="2021" name="Elife">
        <title>Chloroplast acquisition without the gene transfer in kleptoplastic sea slugs, Plakobranchus ocellatus.</title>
        <authorList>
            <person name="Maeda T."/>
            <person name="Takahashi S."/>
            <person name="Yoshida T."/>
            <person name="Shimamura S."/>
            <person name="Takaki Y."/>
            <person name="Nagai Y."/>
            <person name="Toyoda A."/>
            <person name="Suzuki Y."/>
            <person name="Arimoto A."/>
            <person name="Ishii H."/>
            <person name="Satoh N."/>
            <person name="Nishiyama T."/>
            <person name="Hasebe M."/>
            <person name="Maruyama T."/>
            <person name="Minagawa J."/>
            <person name="Obokata J."/>
            <person name="Shigenobu S."/>
        </authorList>
    </citation>
    <scope>NUCLEOTIDE SEQUENCE [LARGE SCALE GENOMIC DNA]</scope>
</reference>
<dbReference type="AlphaFoldDB" id="A0AAV4H7F6"/>
<dbReference type="PANTHER" id="PTHR16095:SF11">
    <property type="entry name" value="TRANSMEMBRANE PROTEIN 143"/>
    <property type="match status" value="1"/>
</dbReference>
<protein>
    <submittedName>
        <fullName evidence="3">Transmembrane protein 143-like</fullName>
    </submittedName>
</protein>
<feature type="transmembrane region" description="Helical" evidence="2">
    <location>
        <begin position="308"/>
        <end position="329"/>
    </location>
</feature>
<accession>A0AAV4H7F6</accession>
<dbReference type="Proteomes" id="UP000762676">
    <property type="component" value="Unassembled WGS sequence"/>
</dbReference>
<evidence type="ECO:0000256" key="2">
    <source>
        <dbReference type="SAM" id="Phobius"/>
    </source>
</evidence>
<keyword evidence="1" id="KW-0597">Phosphoprotein</keyword>
<keyword evidence="2 3" id="KW-0812">Transmembrane</keyword>
<feature type="transmembrane region" description="Helical" evidence="2">
    <location>
        <begin position="335"/>
        <end position="352"/>
    </location>
</feature>
<dbReference type="InterPro" id="IPR022227">
    <property type="entry name" value="DUF3754"/>
</dbReference>
<dbReference type="Pfam" id="PF12576">
    <property type="entry name" value="DUF3754"/>
    <property type="match status" value="1"/>
</dbReference>
<evidence type="ECO:0000313" key="3">
    <source>
        <dbReference type="EMBL" id="GFR93407.1"/>
    </source>
</evidence>
<proteinExistence type="predicted"/>
<gene>
    <name evidence="3" type="ORF">ElyMa_000892000</name>
</gene>
<sequence>MQHVGATTLFEQDFSHVNKVSFLFLHRKMAASLMRRGFKPSSFRCAASLVPNVSTRLPKCGGWRSIAYTACRYSEDTAVSKKELDQAQEVSQDFVYKERYIPITRHSIIRHLIQHRDFFTDEEKKIFPDFALAIDTALVNRYNTVLQELKALFDPINPDKDTVKTREWTRGEKLDNEFWLLQQLEDVMDKANFHEMPKEAVHQSLAEHESREGVKVSVDPSRYDVLRFWVLGHEIPDVHISFLDRIKDSLLKRSPKKPLEYYKRVVVAIRLKKDSKLSLKAFKEVPANRLEMLLPDGTIQMSTLDKGLLASTAGIALFGVLAKVVTVLAKLNVDWTLLLTVVTGVIGFRVWSQYKNRRAHYLADVTRLLYFKNVANNRGLITLLVDRAEDESLKEALLTYAFILNSRPAALRNKPKSDFSPVILGGLTAPELNEQVEEWIQQKTGVHLQFDSSEALTVLGDLGLVSEKNGKYDAVMLEPAMSILPRASTSVIGRRASEEDIAEGYDRDEYLETDEEYKAEEEKYRRYGWF</sequence>
<evidence type="ECO:0000256" key="1">
    <source>
        <dbReference type="ARBA" id="ARBA00022553"/>
    </source>
</evidence>
<dbReference type="PANTHER" id="PTHR16095">
    <property type="entry name" value="TRANSMEMBRANE PROTEIN 143 FAMILY MEMBER"/>
    <property type="match status" value="1"/>
</dbReference>
<comment type="caution">
    <text evidence="3">The sequence shown here is derived from an EMBL/GenBank/DDBJ whole genome shotgun (WGS) entry which is preliminary data.</text>
</comment>
<keyword evidence="2" id="KW-1133">Transmembrane helix</keyword>
<evidence type="ECO:0000313" key="4">
    <source>
        <dbReference type="Proteomes" id="UP000762676"/>
    </source>
</evidence>
<keyword evidence="2" id="KW-0472">Membrane</keyword>
<name>A0AAV4H7F6_9GAST</name>
<dbReference type="EMBL" id="BMAT01001839">
    <property type="protein sequence ID" value="GFR93407.1"/>
    <property type="molecule type" value="Genomic_DNA"/>
</dbReference>